<evidence type="ECO:0000256" key="1">
    <source>
        <dbReference type="SAM" id="MobiDB-lite"/>
    </source>
</evidence>
<feature type="compositionally biased region" description="Basic and acidic residues" evidence="1">
    <location>
        <begin position="444"/>
        <end position="453"/>
    </location>
</feature>
<organism evidence="2 3">
    <name type="scientific">Byssothecium circinans</name>
    <dbReference type="NCBI Taxonomy" id="147558"/>
    <lineage>
        <taxon>Eukaryota</taxon>
        <taxon>Fungi</taxon>
        <taxon>Dikarya</taxon>
        <taxon>Ascomycota</taxon>
        <taxon>Pezizomycotina</taxon>
        <taxon>Dothideomycetes</taxon>
        <taxon>Pleosporomycetidae</taxon>
        <taxon>Pleosporales</taxon>
        <taxon>Massarineae</taxon>
        <taxon>Massarinaceae</taxon>
        <taxon>Byssothecium</taxon>
    </lineage>
</organism>
<dbReference type="EMBL" id="ML976996">
    <property type="protein sequence ID" value="KAF1955137.1"/>
    <property type="molecule type" value="Genomic_DNA"/>
</dbReference>
<accession>A0A6A5U1S5</accession>
<feature type="compositionally biased region" description="Low complexity" evidence="1">
    <location>
        <begin position="388"/>
        <end position="402"/>
    </location>
</feature>
<feature type="compositionally biased region" description="Acidic residues" evidence="1">
    <location>
        <begin position="1221"/>
        <end position="1230"/>
    </location>
</feature>
<name>A0A6A5U1S5_9PLEO</name>
<feature type="compositionally biased region" description="Basic residues" evidence="1">
    <location>
        <begin position="226"/>
        <end position="236"/>
    </location>
</feature>
<feature type="compositionally biased region" description="Low complexity" evidence="1">
    <location>
        <begin position="1323"/>
        <end position="1332"/>
    </location>
</feature>
<feature type="region of interest" description="Disordered" evidence="1">
    <location>
        <begin position="1088"/>
        <end position="1107"/>
    </location>
</feature>
<proteinExistence type="predicted"/>
<feature type="compositionally biased region" description="Basic and acidic residues" evidence="1">
    <location>
        <begin position="513"/>
        <end position="530"/>
    </location>
</feature>
<keyword evidence="3" id="KW-1185">Reference proteome</keyword>
<feature type="region of interest" description="Disordered" evidence="1">
    <location>
        <begin position="1159"/>
        <end position="1189"/>
    </location>
</feature>
<feature type="compositionally biased region" description="Polar residues" evidence="1">
    <location>
        <begin position="909"/>
        <end position="927"/>
    </location>
</feature>
<feature type="region of interest" description="Disordered" evidence="1">
    <location>
        <begin position="134"/>
        <end position="159"/>
    </location>
</feature>
<gene>
    <name evidence="2" type="ORF">CC80DRAFT_505943</name>
</gene>
<feature type="region of interest" description="Disordered" evidence="1">
    <location>
        <begin position="195"/>
        <end position="632"/>
    </location>
</feature>
<feature type="compositionally biased region" description="Low complexity" evidence="1">
    <location>
        <begin position="1279"/>
        <end position="1291"/>
    </location>
</feature>
<feature type="region of interest" description="Disordered" evidence="1">
    <location>
        <begin position="752"/>
        <end position="962"/>
    </location>
</feature>
<feature type="compositionally biased region" description="Polar residues" evidence="1">
    <location>
        <begin position="827"/>
        <end position="837"/>
    </location>
</feature>
<feature type="compositionally biased region" description="Basic and acidic residues" evidence="1">
    <location>
        <begin position="864"/>
        <end position="879"/>
    </location>
</feature>
<feature type="compositionally biased region" description="Low complexity" evidence="1">
    <location>
        <begin position="237"/>
        <end position="247"/>
    </location>
</feature>
<feature type="compositionally biased region" description="Polar residues" evidence="1">
    <location>
        <begin position="17"/>
        <end position="30"/>
    </location>
</feature>
<feature type="compositionally biased region" description="Basic and acidic residues" evidence="1">
    <location>
        <begin position="466"/>
        <end position="478"/>
    </location>
</feature>
<evidence type="ECO:0000313" key="3">
    <source>
        <dbReference type="Proteomes" id="UP000800035"/>
    </source>
</evidence>
<feature type="compositionally biased region" description="Polar residues" evidence="1">
    <location>
        <begin position="341"/>
        <end position="350"/>
    </location>
</feature>
<protein>
    <submittedName>
        <fullName evidence="2">Uncharacterized protein</fullName>
    </submittedName>
</protein>
<feature type="region of interest" description="Disordered" evidence="1">
    <location>
        <begin position="1205"/>
        <end position="1259"/>
    </location>
</feature>
<feature type="region of interest" description="Disordered" evidence="1">
    <location>
        <begin position="1271"/>
        <end position="1348"/>
    </location>
</feature>
<dbReference type="Proteomes" id="UP000800035">
    <property type="component" value="Unassembled WGS sequence"/>
</dbReference>
<reference evidence="2" key="1">
    <citation type="journal article" date="2020" name="Stud. Mycol.">
        <title>101 Dothideomycetes genomes: a test case for predicting lifestyles and emergence of pathogens.</title>
        <authorList>
            <person name="Haridas S."/>
            <person name="Albert R."/>
            <person name="Binder M."/>
            <person name="Bloem J."/>
            <person name="Labutti K."/>
            <person name="Salamov A."/>
            <person name="Andreopoulos B."/>
            <person name="Baker S."/>
            <person name="Barry K."/>
            <person name="Bills G."/>
            <person name="Bluhm B."/>
            <person name="Cannon C."/>
            <person name="Castanera R."/>
            <person name="Culley D."/>
            <person name="Daum C."/>
            <person name="Ezra D."/>
            <person name="Gonzalez J."/>
            <person name="Henrissat B."/>
            <person name="Kuo A."/>
            <person name="Liang C."/>
            <person name="Lipzen A."/>
            <person name="Lutzoni F."/>
            <person name="Magnuson J."/>
            <person name="Mondo S."/>
            <person name="Nolan M."/>
            <person name="Ohm R."/>
            <person name="Pangilinan J."/>
            <person name="Park H.-J."/>
            <person name="Ramirez L."/>
            <person name="Alfaro M."/>
            <person name="Sun H."/>
            <person name="Tritt A."/>
            <person name="Yoshinaga Y."/>
            <person name="Zwiers L.-H."/>
            <person name="Turgeon B."/>
            <person name="Goodwin S."/>
            <person name="Spatafora J."/>
            <person name="Crous P."/>
            <person name="Grigoriev I."/>
        </authorList>
    </citation>
    <scope>NUCLEOTIDE SEQUENCE</scope>
    <source>
        <strain evidence="2">CBS 675.92</strain>
    </source>
</reference>
<dbReference type="OrthoDB" id="3870679at2759"/>
<evidence type="ECO:0000313" key="2">
    <source>
        <dbReference type="EMBL" id="KAF1955137.1"/>
    </source>
</evidence>
<feature type="compositionally biased region" description="Basic residues" evidence="1">
    <location>
        <begin position="1136"/>
        <end position="1146"/>
    </location>
</feature>
<feature type="region of interest" description="Disordered" evidence="1">
    <location>
        <begin position="1121"/>
        <end position="1146"/>
    </location>
</feature>
<feature type="region of interest" description="Disordered" evidence="1">
    <location>
        <begin position="1"/>
        <end position="30"/>
    </location>
</feature>
<sequence>MFSWPWLKRSRSEVKKQTGSSTGGVQQWNTPQWYPHHLQTKSAGSAMVPDGGLVSSRPSRVITQTVSLAFADRAPVPEYPASNRFTDTGPKADTSVNASTLSEHMTWPLCVLITPGMHEGKRGYRRLRVRTRRVRHPNHHPTDSTRLPVSPSPVTRHETAGSLHPLCTVDQIFIRRIHRIVIIVPSTFLRGPVVPSHPIPRKPAQGCLRHLPSRCNPEGDSPSKTWPHHIPSHRIASHPIASHRIPSSSPPSPSHARALCDSALPGDGALSRSAHRQGMPESHSPGPYALLESSFHASPNLRSHKQLPRRRDELRGASPTPQPLKQTSSHSDTNDDTTDSYAGSQNTTPLASPDALSGADTGLPPTPPSNSQDAIPEADFSPPPHADSVVSSLLSKKSTLSTPVNQRSPPTPDPSPPHTAGSMSKSFTTPERPILLAYPSSRADSFKTAREDPFTTEESSRSSTPSEEKLTPVEDDRGLGLAFELEDDDDTPRNTVLEVRPKNEARSSGSVDGDNKHIPDAEDIPDREWDTNLMRNVTIRRKRNPKPTKPPPSPSPSPQRNPDSPAPTSPEPGSTPRRSSSLRERVEASKNSPRTPAIESFARQIGWPTEGEDTAADTSAGAEEKRFSTSSMSSSVVEAMVIVTPPQRRRALRHSGRNLAYVRHTSSPMEYSSRNHSSRTSYRSDEVPLHRLVHKRAAISDKTNRMSVDAATLSDRSASTLSITKQRQDSAAATLAHQEMVRSVLQPAAEIMSRSNSVRQAPVKSHHKRISSAPEPTLKRESVSPDLRSLVASPDKNNLHGKRNGPSRLAYTEVASPTSAHFEEVSSPESPLQTSPAAQRLRAPRSPINMNKSLPEIPADSSPNEDHIVQNDDGDEKRPSSTLHDQVRILLSEQENSPSPPKAAEASRSPDSSKQRTSSADTATTIRRGSLTIRGRSEERRRSSHSQDGSSTSRDKPWPSLDRTLSEEIPRTSHEWHSFHTDGHGRVSFDRLTSKTEEHAMARHMYAQTTPFSQFSDTPIEVSEATALSRSSTQAQIVGEAQFASSSPQEEAPPTPPFVDAIESPRQLVQPTLTFEPSTPPMQIQLPAPGAVDSPLRNPRPPPEPPVIKFIPPTPAEELERQLVPGPPKHSESHPQRRLSLKQRARRYSDNLISPILARASSVRRRRMSESHAGHGHPQVPTVNDSDNALHPFWRPRGFWDGFDDTDSDSDDFLPRGGDTSDVEDDEPEPESPRKLGQLGRRLTNGWRNSGRGGGSFHIGNSLGVERAGTNKRHPHISLPSRRLTPTGPLRRLSRKPSAPKILLQPPTLPLGPHTQRIDKRGSPSSMRSSGSIERASRRDTWRKGKKIPGLKGVQVQYIGLSGVKERFRERKAEKRRDELRRSIGGRWYVEPPGSNVV</sequence>
<feature type="compositionally biased region" description="Pro residues" evidence="1">
    <location>
        <begin position="547"/>
        <end position="570"/>
    </location>
</feature>